<reference evidence="13 14" key="1">
    <citation type="submission" date="2024-04" db="EMBL/GenBank/DDBJ databases">
        <authorList>
            <person name="Waldvogel A.-M."/>
            <person name="Schoenle A."/>
        </authorList>
    </citation>
    <scope>NUCLEOTIDE SEQUENCE [LARGE SCALE GENOMIC DNA]</scope>
</reference>
<feature type="region of interest" description="Disordered" evidence="10">
    <location>
        <begin position="1"/>
        <end position="125"/>
    </location>
</feature>
<dbReference type="GO" id="GO:0001671">
    <property type="term" value="F:ATPase activator activity"/>
    <property type="evidence" value="ECO:0007669"/>
    <property type="project" value="InterPro"/>
</dbReference>
<sequence length="515" mass="56881">MDPEVCEKAPARQLRRSTRQSSVTKAMSFEPTPRGPLKRTKSKQESEVPASNGTVENDSDDEGSPNKKTCIKTGDHFASGEGNGPLKDVTEPMDTHSERLAGDGDGNVPLTHSRPPLNTPVPGSREDVKLKPLVVLGPRCSLTHPKYENVIKTQEEKPKNKASLPTKSVTQITSQTKISEPCNVTVTSMADYKRKMEARITENPKVNNYVPSKCPTSVTISRKRTVVLTPKTGVSEKKMDQKKTKVSPHYSGFPSKGFLTYLWQLVLFLLLSAGLLLAFKQLQTQQRAQNDSTHSSMSVNTELFVGEMSHVATRFPNQRPELWRRSQIHLQKHLDSPQPTEPVSLVLTAGLKAEKTLHCLAHSVASAFSSAVNSSVAVIDGASLNNLDSDQVKMDIDGQLKAAFGGDKLAAVVERFEELPPGSTLIFYRYCDHDTAAYKRAFLLFTVLLSAEDLSPQHSLKEVEELVRDHVEERLVGNDPAFNQMDADKFSGLWSRIAHLILPVAYEGEIEQRGC</sequence>
<keyword evidence="3" id="KW-0597">Phosphoprotein</keyword>
<dbReference type="InterPro" id="IPR046753">
    <property type="entry name" value="TOIP1/2_C"/>
</dbReference>
<evidence type="ECO:0000256" key="7">
    <source>
        <dbReference type="ARBA" id="ARBA00023180"/>
    </source>
</evidence>
<organism evidence="13 14">
    <name type="scientific">Knipowitschia caucasica</name>
    <name type="common">Caucasian dwarf goby</name>
    <name type="synonym">Pomatoschistus caucasicus</name>
    <dbReference type="NCBI Taxonomy" id="637954"/>
    <lineage>
        <taxon>Eukaryota</taxon>
        <taxon>Metazoa</taxon>
        <taxon>Chordata</taxon>
        <taxon>Craniata</taxon>
        <taxon>Vertebrata</taxon>
        <taxon>Euteleostomi</taxon>
        <taxon>Actinopterygii</taxon>
        <taxon>Neopterygii</taxon>
        <taxon>Teleostei</taxon>
        <taxon>Neoteleostei</taxon>
        <taxon>Acanthomorphata</taxon>
        <taxon>Gobiaria</taxon>
        <taxon>Gobiiformes</taxon>
        <taxon>Gobioidei</taxon>
        <taxon>Gobiidae</taxon>
        <taxon>Gobiinae</taxon>
        <taxon>Knipowitschia</taxon>
    </lineage>
</organism>
<keyword evidence="8" id="KW-0539">Nucleus</keyword>
<name>A0AAV2L0N3_KNICA</name>
<comment type="subcellular location">
    <subcellularLocation>
        <location evidence="9">Endomembrane system</location>
        <topology evidence="9">Single-pass membrane protein</topology>
    </subcellularLocation>
    <subcellularLocation>
        <location evidence="1">Nucleus envelope</location>
    </subcellularLocation>
</comment>
<feature type="compositionally biased region" description="Basic and acidic residues" evidence="10">
    <location>
        <begin position="88"/>
        <end position="102"/>
    </location>
</feature>
<evidence type="ECO:0000256" key="10">
    <source>
        <dbReference type="SAM" id="MobiDB-lite"/>
    </source>
</evidence>
<evidence type="ECO:0000313" key="13">
    <source>
        <dbReference type="EMBL" id="CAL1593790.1"/>
    </source>
</evidence>
<evidence type="ECO:0000256" key="6">
    <source>
        <dbReference type="ARBA" id="ARBA00023136"/>
    </source>
</evidence>
<dbReference type="Pfam" id="PF05609">
    <property type="entry name" value="LAP1_C"/>
    <property type="match status" value="1"/>
</dbReference>
<keyword evidence="4 11" id="KW-0812">Transmembrane</keyword>
<dbReference type="EMBL" id="OZ035824">
    <property type="protein sequence ID" value="CAL1593790.1"/>
    <property type="molecule type" value="Genomic_DNA"/>
</dbReference>
<keyword evidence="5 11" id="KW-1133">Transmembrane helix</keyword>
<evidence type="ECO:0000256" key="11">
    <source>
        <dbReference type="SAM" id="Phobius"/>
    </source>
</evidence>
<evidence type="ECO:0000259" key="12">
    <source>
        <dbReference type="Pfam" id="PF05609"/>
    </source>
</evidence>
<evidence type="ECO:0000256" key="5">
    <source>
        <dbReference type="ARBA" id="ARBA00022989"/>
    </source>
</evidence>
<dbReference type="PANTHER" id="PTHR18843:SF7">
    <property type="entry name" value="LAMINA-ASSOCIATED POLYPEPTIDE 1B ISOFORM 1-RELATED"/>
    <property type="match status" value="1"/>
</dbReference>
<accession>A0AAV2L0N3</accession>
<evidence type="ECO:0000256" key="8">
    <source>
        <dbReference type="ARBA" id="ARBA00023242"/>
    </source>
</evidence>
<dbReference type="InterPro" id="IPR008662">
    <property type="entry name" value="TOIP1/2"/>
</dbReference>
<dbReference type="GO" id="GO:0005635">
    <property type="term" value="C:nuclear envelope"/>
    <property type="evidence" value="ECO:0007669"/>
    <property type="project" value="UniProtKB-SubCell"/>
</dbReference>
<feature type="transmembrane region" description="Helical" evidence="11">
    <location>
        <begin position="261"/>
        <end position="279"/>
    </location>
</feature>
<keyword evidence="6 11" id="KW-0472">Membrane</keyword>
<dbReference type="PANTHER" id="PTHR18843">
    <property type="entry name" value="TORSIN-1A-INTERACTING PROTEIN"/>
    <property type="match status" value="1"/>
</dbReference>
<dbReference type="GO" id="GO:0061024">
    <property type="term" value="P:membrane organization"/>
    <property type="evidence" value="ECO:0007669"/>
    <property type="project" value="TreeGrafter"/>
</dbReference>
<evidence type="ECO:0000256" key="1">
    <source>
        <dbReference type="ARBA" id="ARBA00004259"/>
    </source>
</evidence>
<evidence type="ECO:0000313" key="14">
    <source>
        <dbReference type="Proteomes" id="UP001497482"/>
    </source>
</evidence>
<dbReference type="GO" id="GO:0016020">
    <property type="term" value="C:membrane"/>
    <property type="evidence" value="ECO:0007669"/>
    <property type="project" value="TreeGrafter"/>
</dbReference>
<dbReference type="InterPro" id="IPR038599">
    <property type="entry name" value="LAP1C-like_C_sf"/>
</dbReference>
<evidence type="ECO:0000256" key="9">
    <source>
        <dbReference type="ARBA" id="ARBA00037847"/>
    </source>
</evidence>
<dbReference type="AlphaFoldDB" id="A0AAV2L0N3"/>
<gene>
    <name evidence="13" type="ORF">KC01_LOCUS22813</name>
</gene>
<feature type="domain" description="Torsin-1A-interacting protein 1/2 AAA+ activator" evidence="12">
    <location>
        <begin position="299"/>
        <end position="515"/>
    </location>
</feature>
<keyword evidence="14" id="KW-1185">Reference proteome</keyword>
<dbReference type="Proteomes" id="UP001497482">
    <property type="component" value="Chromosome 2"/>
</dbReference>
<evidence type="ECO:0000256" key="2">
    <source>
        <dbReference type="ARBA" id="ARBA00007860"/>
    </source>
</evidence>
<protein>
    <recommendedName>
        <fullName evidence="12">Torsin-1A-interacting protein 1/2 AAA+ activator domain-containing protein</fullName>
    </recommendedName>
</protein>
<feature type="compositionally biased region" description="Basic and acidic residues" evidence="10">
    <location>
        <begin position="1"/>
        <end position="10"/>
    </location>
</feature>
<proteinExistence type="inferred from homology"/>
<keyword evidence="7" id="KW-0325">Glycoprotein</keyword>
<dbReference type="Gene3D" id="3.40.50.12190">
    <property type="match status" value="1"/>
</dbReference>
<evidence type="ECO:0000256" key="3">
    <source>
        <dbReference type="ARBA" id="ARBA00022553"/>
    </source>
</evidence>
<comment type="similarity">
    <text evidence="2">Belongs to the TOR1AIP family.</text>
</comment>
<evidence type="ECO:0000256" key="4">
    <source>
        <dbReference type="ARBA" id="ARBA00022692"/>
    </source>
</evidence>